<name>A0A4Q7AWC4_9GAMM</name>
<dbReference type="Pfam" id="PF04076">
    <property type="entry name" value="BOF"/>
    <property type="match status" value="1"/>
</dbReference>
<dbReference type="PANTHER" id="PTHR36571">
    <property type="entry name" value="PROTEIN YGIW"/>
    <property type="match status" value="1"/>
</dbReference>
<feature type="chain" id="PRO_5020539205" evidence="2">
    <location>
        <begin position="22"/>
        <end position="119"/>
    </location>
</feature>
<evidence type="ECO:0000256" key="1">
    <source>
        <dbReference type="ARBA" id="ARBA00022729"/>
    </source>
</evidence>
<dbReference type="Gene3D" id="2.40.50.200">
    <property type="entry name" value="Bacterial OB-fold"/>
    <property type="match status" value="1"/>
</dbReference>
<protein>
    <submittedName>
        <fullName evidence="3">NirD/YgiW/YdeI family stress tolerance protein</fullName>
    </submittedName>
</protein>
<evidence type="ECO:0000313" key="4">
    <source>
        <dbReference type="Proteomes" id="UP000293483"/>
    </source>
</evidence>
<dbReference type="PANTHER" id="PTHR36571:SF1">
    <property type="entry name" value="PROTEIN YGIW"/>
    <property type="match status" value="1"/>
</dbReference>
<dbReference type="Proteomes" id="UP000293483">
    <property type="component" value="Unassembled WGS sequence"/>
</dbReference>
<dbReference type="EMBL" id="SGSU01000020">
    <property type="protein sequence ID" value="RZG64782.1"/>
    <property type="molecule type" value="Genomic_DNA"/>
</dbReference>
<dbReference type="AlphaFoldDB" id="A0A4Q7AWC4"/>
<evidence type="ECO:0000256" key="2">
    <source>
        <dbReference type="SAM" id="SignalP"/>
    </source>
</evidence>
<proteinExistence type="predicted"/>
<feature type="signal peptide" evidence="2">
    <location>
        <begin position="1"/>
        <end position="21"/>
    </location>
</feature>
<comment type="caution">
    <text evidence="3">The sequence shown here is derived from an EMBL/GenBank/DDBJ whole genome shotgun (WGS) entry which is preliminary data.</text>
</comment>
<dbReference type="NCBIfam" id="NF033674">
    <property type="entry name" value="stress_OB_fold"/>
    <property type="match status" value="1"/>
</dbReference>
<gene>
    <name evidence="3" type="ORF">EXE25_15525</name>
</gene>
<organism evidence="3 4">
    <name type="scientific">Acinetobacter bouvetii</name>
    <dbReference type="NCBI Taxonomy" id="202951"/>
    <lineage>
        <taxon>Bacteria</taxon>
        <taxon>Pseudomonadati</taxon>
        <taxon>Pseudomonadota</taxon>
        <taxon>Gammaproteobacteria</taxon>
        <taxon>Moraxellales</taxon>
        <taxon>Moraxellaceae</taxon>
        <taxon>Acinetobacter</taxon>
    </lineage>
</organism>
<dbReference type="InterPro" id="IPR036700">
    <property type="entry name" value="BOBF_sf"/>
</dbReference>
<sequence length="119" mass="12959">MKKLFLAAITGISLLSGAAYAKSDAVLLKEAEKNVVTIAQAKKLADETGVTLKGTISKHISGDDFELKDSTGTIILDVDDDLWRPLKLKAGDRVHVVGEVDTHRVKPTDIEVIHIERIK</sequence>
<reference evidence="3 4" key="1">
    <citation type="submission" date="2019-02" db="EMBL/GenBank/DDBJ databases">
        <title>The Batch Genome Submission of Acinetobacter spp. strains.</title>
        <authorList>
            <person name="Qin J."/>
            <person name="Hu Y."/>
            <person name="Ye H."/>
            <person name="Wei L."/>
            <person name="Feng Y."/>
            <person name="Zong Z."/>
        </authorList>
    </citation>
    <scope>NUCLEOTIDE SEQUENCE [LARGE SCALE GENOMIC DNA]</scope>
    <source>
        <strain evidence="3 4">WCHABo060081</strain>
    </source>
</reference>
<dbReference type="SUPFAM" id="SSF101756">
    <property type="entry name" value="Hypothetical protein YgiW"/>
    <property type="match status" value="1"/>
</dbReference>
<dbReference type="RefSeq" id="WP_130147827.1">
    <property type="nucleotide sequence ID" value="NZ_SGSU01000020.1"/>
</dbReference>
<keyword evidence="1 2" id="KW-0732">Signal</keyword>
<accession>A0A4Q7AWC4</accession>
<dbReference type="InterPro" id="IPR005220">
    <property type="entry name" value="CarO-like"/>
</dbReference>
<evidence type="ECO:0000313" key="3">
    <source>
        <dbReference type="EMBL" id="RZG64782.1"/>
    </source>
</evidence>
<dbReference type="STRING" id="202951.GCA_001485025_00778"/>